<accession>A0A0D6JK67</accession>
<dbReference type="AlphaFoldDB" id="A0A0D6JK67"/>
<dbReference type="KEGG" id="fil:BN1229_v1_2447"/>
<dbReference type="Proteomes" id="UP000033187">
    <property type="component" value="Chromosome 1"/>
</dbReference>
<dbReference type="EMBL" id="LN829119">
    <property type="protein sequence ID" value="CPR22035.1"/>
    <property type="molecule type" value="Genomic_DNA"/>
</dbReference>
<gene>
    <name evidence="1" type="ORF">YBN1229_v1_3468</name>
</gene>
<evidence type="ECO:0000313" key="2">
    <source>
        <dbReference type="Proteomes" id="UP000033187"/>
    </source>
</evidence>
<evidence type="ECO:0000313" key="1">
    <source>
        <dbReference type="EMBL" id="CPR22035.1"/>
    </source>
</evidence>
<sequence>MGTVIEFPKARTVRTDSIDLDDLCTTGEVVLFTGVRYAELEAQNKAVHEDGSNACSNEKDATA</sequence>
<protein>
    <submittedName>
        <fullName evidence="1">Uncharacterized protein</fullName>
    </submittedName>
</protein>
<reference evidence="2" key="1">
    <citation type="submission" date="2015-02" db="EMBL/GenBank/DDBJ databases">
        <authorList>
            <person name="Chooi Y.-H."/>
        </authorList>
    </citation>
    <scope>NUCLEOTIDE SEQUENCE [LARGE SCALE GENOMIC DNA]</scope>
    <source>
        <strain evidence="2">strain Y</strain>
    </source>
</reference>
<organism evidence="1 2">
    <name type="scientific">Candidatus Filomicrobium marinum</name>
    <dbReference type="NCBI Taxonomy" id="1608628"/>
    <lineage>
        <taxon>Bacteria</taxon>
        <taxon>Pseudomonadati</taxon>
        <taxon>Pseudomonadota</taxon>
        <taxon>Alphaproteobacteria</taxon>
        <taxon>Hyphomicrobiales</taxon>
        <taxon>Hyphomicrobiaceae</taxon>
        <taxon>Filomicrobium</taxon>
    </lineage>
</organism>
<proteinExistence type="predicted"/>
<dbReference type="KEGG" id="fiy:BN1229_v1_3468"/>
<keyword evidence="2" id="KW-1185">Reference proteome</keyword>
<name>A0A0D6JK67_9HYPH</name>